<evidence type="ECO:0000313" key="8">
    <source>
        <dbReference type="Proteomes" id="UP000503440"/>
    </source>
</evidence>
<accession>A0A6C0Y691</accession>
<dbReference type="UniPathway" id="UPA00078"/>
<name>A0A6C0Y691_9GAMM</name>
<dbReference type="AlphaFoldDB" id="A0A6C0Y691"/>
<evidence type="ECO:0000313" key="6">
    <source>
        <dbReference type="EMBL" id="QIC71659.1"/>
    </source>
</evidence>
<evidence type="ECO:0000256" key="2">
    <source>
        <dbReference type="ARBA" id="ARBA00022679"/>
    </source>
</evidence>
<proteinExistence type="inferred from homology"/>
<keyword evidence="2 5" id="KW-0808">Transferase</keyword>
<dbReference type="EC" id="2.1.1.197" evidence="5"/>
<evidence type="ECO:0000256" key="3">
    <source>
        <dbReference type="ARBA" id="ARBA00022691"/>
    </source>
</evidence>
<keyword evidence="1 5" id="KW-0489">Methyltransferase</keyword>
<dbReference type="HAMAP" id="MF_00835">
    <property type="entry name" value="BioC"/>
    <property type="match status" value="1"/>
</dbReference>
<comment type="pathway">
    <text evidence="5">Cofactor biosynthesis; biotin biosynthesis.</text>
</comment>
<dbReference type="NCBIfam" id="TIGR02072">
    <property type="entry name" value="BioC"/>
    <property type="match status" value="1"/>
</dbReference>
<dbReference type="InterPro" id="IPR029063">
    <property type="entry name" value="SAM-dependent_MTases_sf"/>
</dbReference>
<dbReference type="GO" id="GO:0032259">
    <property type="term" value="P:methylation"/>
    <property type="evidence" value="ECO:0007669"/>
    <property type="project" value="UniProtKB-KW"/>
</dbReference>
<reference evidence="7 9" key="2">
    <citation type="submission" date="2020-02" db="EMBL/GenBank/DDBJ databases">
        <title>Tigecycline-resistant Acinetobacter species from pigs and migratory birds.</title>
        <authorList>
            <person name="Chen C."/>
            <person name="Sun J."/>
            <person name="Liao X.-P."/>
            <person name="Liu Y.-H."/>
        </authorList>
    </citation>
    <scope>NUCLEOTIDE SEQUENCE [LARGE SCALE GENOMIC DNA]</scope>
    <source>
        <strain evidence="7 9">C15_T</strain>
    </source>
</reference>
<dbReference type="CDD" id="cd02440">
    <property type="entry name" value="AdoMet_MTases"/>
    <property type="match status" value="1"/>
</dbReference>
<dbReference type="PANTHER" id="PTHR13090">
    <property type="entry name" value="ARGININE-HYDROXYLASE NDUFAF5, MITOCHONDRIAL"/>
    <property type="match status" value="1"/>
</dbReference>
<evidence type="ECO:0000256" key="4">
    <source>
        <dbReference type="ARBA" id="ARBA00022756"/>
    </source>
</evidence>
<dbReference type="InterPro" id="IPR050602">
    <property type="entry name" value="Malonyl-ACP_OMT"/>
</dbReference>
<comment type="catalytic activity">
    <reaction evidence="5">
        <text>malonyl-[ACP] + S-adenosyl-L-methionine = malonyl-[ACP] methyl ester + S-adenosyl-L-homocysteine</text>
        <dbReference type="Rhea" id="RHEA:17105"/>
        <dbReference type="Rhea" id="RHEA-COMP:9623"/>
        <dbReference type="Rhea" id="RHEA-COMP:9954"/>
        <dbReference type="ChEBI" id="CHEBI:57856"/>
        <dbReference type="ChEBI" id="CHEBI:59789"/>
        <dbReference type="ChEBI" id="CHEBI:78449"/>
        <dbReference type="ChEBI" id="CHEBI:78845"/>
        <dbReference type="EC" id="2.1.1.197"/>
    </reaction>
</comment>
<dbReference type="EMBL" id="CP048654">
    <property type="protein sequence ID" value="QOW44163.1"/>
    <property type="molecule type" value="Genomic_DNA"/>
</dbReference>
<organism evidence="6 8">
    <name type="scientific">Acinetobacter indicus</name>
    <dbReference type="NCBI Taxonomy" id="756892"/>
    <lineage>
        <taxon>Bacteria</taxon>
        <taxon>Pseudomonadati</taxon>
        <taxon>Pseudomonadota</taxon>
        <taxon>Gammaproteobacteria</taxon>
        <taxon>Moraxellales</taxon>
        <taxon>Moraxellaceae</taxon>
        <taxon>Acinetobacter</taxon>
    </lineage>
</organism>
<keyword evidence="4 5" id="KW-0093">Biotin biosynthesis</keyword>
<dbReference type="EMBL" id="CP044455">
    <property type="protein sequence ID" value="QIC71659.1"/>
    <property type="molecule type" value="Genomic_DNA"/>
</dbReference>
<evidence type="ECO:0000313" key="7">
    <source>
        <dbReference type="EMBL" id="QOW44163.1"/>
    </source>
</evidence>
<dbReference type="GO" id="GO:0010340">
    <property type="term" value="F:carboxyl-O-methyltransferase activity"/>
    <property type="evidence" value="ECO:0007669"/>
    <property type="project" value="UniProtKB-UniRule"/>
</dbReference>
<dbReference type="GO" id="GO:0102130">
    <property type="term" value="F:malonyl-CoA methyltransferase activity"/>
    <property type="evidence" value="ECO:0007669"/>
    <property type="project" value="UniProtKB-EC"/>
</dbReference>
<dbReference type="Proteomes" id="UP000593812">
    <property type="component" value="Chromosome"/>
</dbReference>
<evidence type="ECO:0000313" key="9">
    <source>
        <dbReference type="Proteomes" id="UP000593812"/>
    </source>
</evidence>
<gene>
    <name evidence="5 6" type="primary">bioC</name>
    <name evidence="6" type="ORF">FSC09_11325</name>
    <name evidence="7" type="ORF">G0027_04390</name>
</gene>
<dbReference type="PANTHER" id="PTHR13090:SF1">
    <property type="entry name" value="ARGININE-HYDROXYLASE NDUFAF5, MITOCHONDRIAL"/>
    <property type="match status" value="1"/>
</dbReference>
<keyword evidence="3 5" id="KW-0949">S-adenosyl-L-methionine</keyword>
<dbReference type="Pfam" id="PF13489">
    <property type="entry name" value="Methyltransf_23"/>
    <property type="match status" value="1"/>
</dbReference>
<evidence type="ECO:0000256" key="5">
    <source>
        <dbReference type="HAMAP-Rule" id="MF_00835"/>
    </source>
</evidence>
<dbReference type="InterPro" id="IPR011814">
    <property type="entry name" value="BioC"/>
</dbReference>
<reference evidence="6 8" key="1">
    <citation type="submission" date="2019-09" db="EMBL/GenBank/DDBJ databases">
        <title>Non-baumannii Acinetobacter spp. carrying blaNDM-1 isolated in China.</title>
        <authorList>
            <person name="Cui C."/>
            <person name="Chen C."/>
            <person name="Sun J."/>
            <person name="Liu Y."/>
        </authorList>
    </citation>
    <scope>NUCLEOTIDE SEQUENCE [LARGE SCALE GENOMIC DNA]</scope>
    <source>
        <strain evidence="6 8">B18</strain>
    </source>
</reference>
<dbReference type="GO" id="GO:0009102">
    <property type="term" value="P:biotin biosynthetic process"/>
    <property type="evidence" value="ECO:0007669"/>
    <property type="project" value="UniProtKB-UniRule"/>
</dbReference>
<dbReference type="Gene3D" id="3.40.50.150">
    <property type="entry name" value="Vaccinia Virus protein VP39"/>
    <property type="match status" value="1"/>
</dbReference>
<dbReference type="Proteomes" id="UP000503440">
    <property type="component" value="Chromosome"/>
</dbReference>
<protein>
    <recommendedName>
        <fullName evidence="5">Malonyl-[acyl-carrier protein] O-methyltransferase</fullName>
        <shortName evidence="5">Malonyl-ACP O-methyltransferase</shortName>
        <ecNumber evidence="5">2.1.1.197</ecNumber>
    </recommendedName>
    <alternativeName>
        <fullName evidence="5">Biotin synthesis protein BioC</fullName>
    </alternativeName>
</protein>
<comment type="similarity">
    <text evidence="5">Belongs to the methyltransferase superfamily.</text>
</comment>
<sequence length="261" mass="29804">MDKSAMSVNKSQVARRFAQAHHSYLQHAVIQQQICQQLVRLMQSHLTSRKLGRVFEIGCGTGALTRALEQHFQVQQLLLNDLYPEVQQQPFSTSRTEWWIGDAEQIAFPEQLDVLISSSALQWMQNLQQLFAKIAHALKPSGYLCFSSFGPDNLKEIKALTGQGLDYFSLPELRRCLESQGFEIVYLSETVKTLAFEHPRQVLQHLKATGVTGTASGHRWTKHSLQQFYQAYRQFSRLNVAGQQEYLLSYHPIYCIARSTG</sequence>
<evidence type="ECO:0000256" key="1">
    <source>
        <dbReference type="ARBA" id="ARBA00022603"/>
    </source>
</evidence>
<dbReference type="SUPFAM" id="SSF53335">
    <property type="entry name" value="S-adenosyl-L-methionine-dependent methyltransferases"/>
    <property type="match status" value="1"/>
</dbReference>
<comment type="function">
    <text evidence="5">Converts the free carboxyl group of a malonyl-thioester to its methyl ester by transfer of a methyl group from S-adenosyl-L-methionine (SAM). It allows to synthesize pimeloyl-ACP via the fatty acid synthetic pathway.</text>
</comment>